<protein>
    <submittedName>
        <fullName evidence="8">Acetyl-CoA acetyltransferase</fullName>
    </submittedName>
</protein>
<dbReference type="AlphaFoldDB" id="A0A1A7R7U1"/>
<evidence type="ECO:0000256" key="3">
    <source>
        <dbReference type="ARBA" id="ARBA00023315"/>
    </source>
</evidence>
<feature type="compositionally biased region" description="Polar residues" evidence="5">
    <location>
        <begin position="1"/>
        <end position="28"/>
    </location>
</feature>
<dbReference type="NCBIfam" id="NF006740">
    <property type="entry name" value="PRK09268.1"/>
    <property type="match status" value="1"/>
</dbReference>
<keyword evidence="9" id="KW-1185">Reference proteome</keyword>
<feature type="region of interest" description="Disordered" evidence="5">
    <location>
        <begin position="1"/>
        <end position="82"/>
    </location>
</feature>
<dbReference type="PANTHER" id="PTHR42689:SF1">
    <property type="entry name" value="ACETYL-COA ACYLTRANSFERASE FADA2 (3-KETOACYL-COA THIOLASE) (BETA-KETOTHIOLASE)-RELATED"/>
    <property type="match status" value="1"/>
</dbReference>
<keyword evidence="3 4" id="KW-0012">Acyltransferase</keyword>
<dbReference type="Proteomes" id="UP000185753">
    <property type="component" value="Unassembled WGS sequence"/>
</dbReference>
<dbReference type="CDD" id="cd00751">
    <property type="entry name" value="thiolase"/>
    <property type="match status" value="1"/>
</dbReference>
<dbReference type="InterPro" id="IPR016039">
    <property type="entry name" value="Thiolase-like"/>
</dbReference>
<evidence type="ECO:0000313" key="9">
    <source>
        <dbReference type="Proteomes" id="UP000185753"/>
    </source>
</evidence>
<reference evidence="9" key="1">
    <citation type="submission" date="2016-06" db="EMBL/GenBank/DDBJ databases">
        <authorList>
            <person name="Radolfova-Krizova L."/>
            <person name="Nemec A."/>
        </authorList>
    </citation>
    <scope>NUCLEOTIDE SEQUENCE [LARGE SCALE GENOMIC DNA]</scope>
    <source>
        <strain evidence="9">ANC 4275</strain>
    </source>
</reference>
<sequence>MSKTTQENPAVETPTTETVSNTSKSTPRTAKSTGAATKSTSGAAKTTRPRSASTRTKTPASNTKTASKSTTQTSVQQDNTMSQNTVRRVAIIGGNRIPFARSNGAYFTASNSDMFTAALNGLVERFNLQGQRLGEVVAGAVLKHSRDFNMTRECVLNTELAPETPAYDIQQACGTGLQAAFLVANKIALGQIEVGVAGGVDTTSDAPIAFGDGLRKALLELNIAKTGKDRLKALTKINVKDLMDAPKNGEPRTGLSMGDHQAITTLEWGISREAQDELAASSHQKMAAAYEEGFFDDLITPFLGLDRDNNLRADSSVEKLAKLKPAFGKGDARTMTAGNSTPLTDGASCVLLASEEWAKANGHEVLAYLTFQETAAVDFVEKKEGLLMAPAYAVPRMLERAGITLQDFDYYEIHEAFASQVLSTLKAWEDPKFCKERLGLDAPLGSIDRSKLNVKGSSLAAGHPFAATGGRIIATAAKLLNQKGSGRVLVSICAAGGQGVTAIIEK</sequence>
<dbReference type="RefSeq" id="WP_067767370.1">
    <property type="nucleotide sequence ID" value="NZ_CP183909.1"/>
</dbReference>
<evidence type="ECO:0000313" key="8">
    <source>
        <dbReference type="EMBL" id="OBX27558.1"/>
    </source>
</evidence>
<dbReference type="EMBL" id="LZDS01000029">
    <property type="protein sequence ID" value="OBX27558.1"/>
    <property type="molecule type" value="Genomic_DNA"/>
</dbReference>
<dbReference type="SUPFAM" id="SSF53901">
    <property type="entry name" value="Thiolase-like"/>
    <property type="match status" value="2"/>
</dbReference>
<organism evidence="8 9">
    <name type="scientific">Acinetobacter gandensis</name>
    <dbReference type="NCBI Taxonomy" id="1443941"/>
    <lineage>
        <taxon>Bacteria</taxon>
        <taxon>Pseudomonadati</taxon>
        <taxon>Pseudomonadota</taxon>
        <taxon>Gammaproteobacteria</taxon>
        <taxon>Moraxellales</taxon>
        <taxon>Moraxellaceae</taxon>
        <taxon>Acinetobacter</taxon>
    </lineage>
</organism>
<dbReference type="Pfam" id="PF02803">
    <property type="entry name" value="Thiolase_C"/>
    <property type="match status" value="1"/>
</dbReference>
<comment type="similarity">
    <text evidence="1 4">Belongs to the thiolase-like superfamily. Thiolase family.</text>
</comment>
<evidence type="ECO:0000259" key="6">
    <source>
        <dbReference type="Pfam" id="PF00108"/>
    </source>
</evidence>
<dbReference type="Pfam" id="PF00108">
    <property type="entry name" value="Thiolase_N"/>
    <property type="match status" value="1"/>
</dbReference>
<evidence type="ECO:0000256" key="4">
    <source>
        <dbReference type="RuleBase" id="RU003557"/>
    </source>
</evidence>
<proteinExistence type="inferred from homology"/>
<dbReference type="Gene3D" id="3.40.47.10">
    <property type="match status" value="1"/>
</dbReference>
<keyword evidence="2 4" id="KW-0808">Transferase</keyword>
<dbReference type="GO" id="GO:0005829">
    <property type="term" value="C:cytosol"/>
    <property type="evidence" value="ECO:0007669"/>
    <property type="project" value="TreeGrafter"/>
</dbReference>
<accession>A0A1A7R7U1</accession>
<gene>
    <name evidence="8" type="ORF">A9J31_10040</name>
</gene>
<dbReference type="InterPro" id="IPR020617">
    <property type="entry name" value="Thiolase_C"/>
</dbReference>
<dbReference type="InterPro" id="IPR002155">
    <property type="entry name" value="Thiolase"/>
</dbReference>
<feature type="domain" description="Thiolase C-terminal" evidence="7">
    <location>
        <begin position="382"/>
        <end position="506"/>
    </location>
</feature>
<evidence type="ECO:0000256" key="2">
    <source>
        <dbReference type="ARBA" id="ARBA00022679"/>
    </source>
</evidence>
<feature type="compositionally biased region" description="Low complexity" evidence="5">
    <location>
        <begin position="29"/>
        <end position="46"/>
    </location>
</feature>
<dbReference type="PANTHER" id="PTHR42689">
    <property type="entry name" value="ACETYL-COA ACYLTRANSFERASE FADA2 (3-KETOACYL-COA THIOLASE) (BETA-KETOTHIOLASE)-RELATED"/>
    <property type="match status" value="1"/>
</dbReference>
<dbReference type="STRING" id="1443941.A9J31_10040"/>
<feature type="domain" description="Thiolase N-terminal" evidence="6">
    <location>
        <begin position="89"/>
        <end position="356"/>
    </location>
</feature>
<dbReference type="GO" id="GO:0003988">
    <property type="term" value="F:acetyl-CoA C-acyltransferase activity"/>
    <property type="evidence" value="ECO:0007669"/>
    <property type="project" value="UniProtKB-ARBA"/>
</dbReference>
<evidence type="ECO:0000256" key="5">
    <source>
        <dbReference type="SAM" id="MobiDB-lite"/>
    </source>
</evidence>
<name>A0A1A7R7U1_9GAMM</name>
<dbReference type="InterPro" id="IPR050521">
    <property type="entry name" value="3-ketoacyl-CoA_Thiolase"/>
</dbReference>
<evidence type="ECO:0000259" key="7">
    <source>
        <dbReference type="Pfam" id="PF02803"/>
    </source>
</evidence>
<feature type="compositionally biased region" description="Low complexity" evidence="5">
    <location>
        <begin position="56"/>
        <end position="74"/>
    </location>
</feature>
<dbReference type="InterPro" id="IPR020616">
    <property type="entry name" value="Thiolase_N"/>
</dbReference>
<dbReference type="NCBIfam" id="TIGR01930">
    <property type="entry name" value="AcCoA-C-Actrans"/>
    <property type="match status" value="1"/>
</dbReference>
<dbReference type="OrthoDB" id="1402717at2"/>
<evidence type="ECO:0000256" key="1">
    <source>
        <dbReference type="ARBA" id="ARBA00010982"/>
    </source>
</evidence>
<comment type="caution">
    <text evidence="8">The sequence shown here is derived from an EMBL/GenBank/DDBJ whole genome shotgun (WGS) entry which is preliminary data.</text>
</comment>